<keyword evidence="2" id="KW-0472">Membrane</keyword>
<feature type="transmembrane region" description="Helical" evidence="2">
    <location>
        <begin position="141"/>
        <end position="161"/>
    </location>
</feature>
<feature type="compositionally biased region" description="Polar residues" evidence="1">
    <location>
        <begin position="47"/>
        <end position="58"/>
    </location>
</feature>
<feature type="transmembrane region" description="Helical" evidence="2">
    <location>
        <begin position="211"/>
        <end position="233"/>
    </location>
</feature>
<proteinExistence type="predicted"/>
<feature type="compositionally biased region" description="Basic and acidic residues" evidence="1">
    <location>
        <begin position="29"/>
        <end position="44"/>
    </location>
</feature>
<dbReference type="RefSeq" id="WP_210578735.1">
    <property type="nucleotide sequence ID" value="NZ_LK995471.1"/>
</dbReference>
<evidence type="ECO:0000313" key="3">
    <source>
        <dbReference type="EMBL" id="CED90362.1"/>
    </source>
</evidence>
<sequence>MTTPSAPEYPPDPSSSHSATRRVSAFGRNGRDDRLDRDAVDARWQDAQPTQAVNTTTGLGDGVPTTALPESYAPADYDYADTDYAPYDAEPAPTMALPTGAGHAASPTQPAYAPASAYAQPGAPMRLPAAPVRRHTAATPLGTILVLLASALLGWGIYTLLTSVDVIAVAQSMGSPIDTTAAGAFAVGGVLAFIAFIVAIVAVVRARPKTAAVLLLLASVVLPTAATVGGAYYGAKVLEQQIAAQAQAYAESVDVDQIDVLINEVESLGVDIPGKGEVLDILRSAKGE</sequence>
<evidence type="ECO:0000256" key="2">
    <source>
        <dbReference type="SAM" id="Phobius"/>
    </source>
</evidence>
<feature type="region of interest" description="Disordered" evidence="1">
    <location>
        <begin position="1"/>
        <end position="64"/>
    </location>
</feature>
<evidence type="ECO:0000256" key="1">
    <source>
        <dbReference type="SAM" id="MobiDB-lite"/>
    </source>
</evidence>
<reference evidence="3" key="1">
    <citation type="submission" date="2014-07" db="EMBL/GenBank/DDBJ databases">
        <authorList>
            <person name="Zhang J.E."/>
            <person name="Yang H."/>
            <person name="Guo J."/>
            <person name="Deng Z."/>
            <person name="Luo H."/>
            <person name="Luo M."/>
            <person name="Zhao B."/>
        </authorList>
    </citation>
    <scope>NUCLEOTIDE SEQUENCE</scope>
    <source>
        <strain evidence="3">AM4</strain>
    </source>
</reference>
<keyword evidence="2" id="KW-0812">Transmembrane</keyword>
<gene>
    <name evidence="3" type="ORF">AAM4_0467</name>
</gene>
<feature type="transmembrane region" description="Helical" evidence="2">
    <location>
        <begin position="181"/>
        <end position="204"/>
    </location>
</feature>
<organism evidence="3">
    <name type="scientific">Actinomyces succiniciruminis</name>
    <dbReference type="NCBI Taxonomy" id="1522002"/>
    <lineage>
        <taxon>Bacteria</taxon>
        <taxon>Bacillati</taxon>
        <taxon>Actinomycetota</taxon>
        <taxon>Actinomycetes</taxon>
        <taxon>Actinomycetales</taxon>
        <taxon>Actinomycetaceae</taxon>
        <taxon>Actinomyces</taxon>
    </lineage>
</organism>
<keyword evidence="2" id="KW-1133">Transmembrane helix</keyword>
<dbReference type="AlphaFoldDB" id="A0A1L7RLA2"/>
<protein>
    <submittedName>
        <fullName evidence="3">Uncharacterized protein</fullName>
    </submittedName>
</protein>
<name>A0A1L7RLA2_9ACTO</name>
<dbReference type="EMBL" id="LK995471">
    <property type="protein sequence ID" value="CED90362.1"/>
    <property type="molecule type" value="Genomic_DNA"/>
</dbReference>
<accession>A0A1L7RLA2</accession>